<dbReference type="STRING" id="1921510.BSL82_08410"/>
<dbReference type="EMBL" id="CP018221">
    <property type="protein sequence ID" value="API59329.1"/>
    <property type="molecule type" value="Genomic_DNA"/>
</dbReference>
<keyword evidence="2" id="KW-1185">Reference proteome</keyword>
<dbReference type="RefSeq" id="WP_072596873.1">
    <property type="nucleotide sequence ID" value="NZ_CP018221.1"/>
</dbReference>
<evidence type="ECO:0000313" key="1">
    <source>
        <dbReference type="EMBL" id="API59329.1"/>
    </source>
</evidence>
<proteinExistence type="predicted"/>
<dbReference type="AlphaFoldDB" id="A0A1L3ZUT4"/>
<protein>
    <submittedName>
        <fullName evidence="1">Uncharacterized protein</fullName>
    </submittedName>
</protein>
<reference evidence="2" key="1">
    <citation type="submission" date="2016-11" db="EMBL/GenBank/DDBJ databases">
        <title>Complete Genome Sequence of alachlor-degrading Sphingomonas sp. strain JJ-A5.</title>
        <authorList>
            <person name="Lee H."/>
            <person name="Ka J.-O."/>
        </authorList>
    </citation>
    <scope>NUCLEOTIDE SEQUENCE [LARGE SCALE GENOMIC DNA]</scope>
    <source>
        <strain evidence="2">JJ-A5</strain>
    </source>
</reference>
<organism evidence="1 2">
    <name type="scientific">Tardibacter chloracetimidivorans</name>
    <dbReference type="NCBI Taxonomy" id="1921510"/>
    <lineage>
        <taxon>Bacteria</taxon>
        <taxon>Pseudomonadati</taxon>
        <taxon>Pseudomonadota</taxon>
        <taxon>Alphaproteobacteria</taxon>
        <taxon>Sphingomonadales</taxon>
        <taxon>Sphingomonadaceae</taxon>
        <taxon>Tardibacter</taxon>
    </lineage>
</organism>
<name>A0A1L3ZUT4_9SPHN</name>
<accession>A0A1L3ZUT4</accession>
<dbReference type="Proteomes" id="UP000182063">
    <property type="component" value="Chromosome"/>
</dbReference>
<dbReference type="KEGG" id="sphj:BSL82_08410"/>
<gene>
    <name evidence="1" type="ORF">BSL82_08410</name>
</gene>
<sequence length="79" mass="8781">MGDGVKVLLKYLDDAASLGNRIRWRRERFSSSTRLSPKRAAASRLQEASASVKFRTAFTQRMLYVAAHHGLDEDGIADG</sequence>
<evidence type="ECO:0000313" key="2">
    <source>
        <dbReference type="Proteomes" id="UP000182063"/>
    </source>
</evidence>